<proteinExistence type="predicted"/>
<sequence>MQCPETMALALDALCSYVEVHHRTWLKPLVINTHGWIQSSGRRSTVEALRRLHPQHVVQLMRHGDPKWVMPEVIFEPNCGLNRRVVSDRFLAGIPTCMPEAQGRRNAAEQEGSNTSANINAPQMEVHSLTVVRLDTVYKTADSRKDNWRRYFYPLTASSAPTATSMLDIALPPGNGEADELPVLVLPHDLVGGASLEEFIGATAQSVVALCCASSSSLSSSSQLLRKFPKKRDREAAAVKDAVVRPQEAIHGAQFLCYGFVVSSWSQQVHTTSSPPRSLRVAVPLRQSSLTSLLARYSAAEPQRLVVYACPYEAFDTSFLVPQQTKTTK</sequence>
<name>A0A0S4ISV3_BODSA</name>
<keyword evidence="2" id="KW-1185">Reference proteome</keyword>
<organism evidence="1 2">
    <name type="scientific">Bodo saltans</name>
    <name type="common">Flagellated protozoan</name>
    <dbReference type="NCBI Taxonomy" id="75058"/>
    <lineage>
        <taxon>Eukaryota</taxon>
        <taxon>Discoba</taxon>
        <taxon>Euglenozoa</taxon>
        <taxon>Kinetoplastea</taxon>
        <taxon>Metakinetoplastina</taxon>
        <taxon>Eubodonida</taxon>
        <taxon>Bodonidae</taxon>
        <taxon>Bodo</taxon>
    </lineage>
</organism>
<dbReference type="VEuPathDB" id="TriTrypDB:BSAL_64980"/>
<dbReference type="Gene3D" id="3.40.50.300">
    <property type="entry name" value="P-loop containing nucleotide triphosphate hydrolases"/>
    <property type="match status" value="1"/>
</dbReference>
<dbReference type="AlphaFoldDB" id="A0A0S4ISV3"/>
<protein>
    <submittedName>
        <fullName evidence="1">Uncharacterized protein</fullName>
    </submittedName>
</protein>
<evidence type="ECO:0000313" key="1">
    <source>
        <dbReference type="EMBL" id="CUF69773.1"/>
    </source>
</evidence>
<dbReference type="Proteomes" id="UP000051952">
    <property type="component" value="Unassembled WGS sequence"/>
</dbReference>
<dbReference type="InterPro" id="IPR027417">
    <property type="entry name" value="P-loop_NTPase"/>
</dbReference>
<evidence type="ECO:0000313" key="2">
    <source>
        <dbReference type="Proteomes" id="UP000051952"/>
    </source>
</evidence>
<gene>
    <name evidence="1" type="ORF">BSAL_64980</name>
</gene>
<accession>A0A0S4ISV3</accession>
<reference evidence="2" key="1">
    <citation type="submission" date="2015-09" db="EMBL/GenBank/DDBJ databases">
        <authorList>
            <consortium name="Pathogen Informatics"/>
        </authorList>
    </citation>
    <scope>NUCLEOTIDE SEQUENCE [LARGE SCALE GENOMIC DNA]</scope>
    <source>
        <strain evidence="2">Lake Konstanz</strain>
    </source>
</reference>
<dbReference type="EMBL" id="CYKH01000385">
    <property type="protein sequence ID" value="CUF69773.1"/>
    <property type="molecule type" value="Genomic_DNA"/>
</dbReference>
<dbReference type="OrthoDB" id="2405412at2759"/>